<accession>A0A0M6XPL8</accession>
<dbReference type="EC" id="6.3.5.-" evidence="2"/>
<dbReference type="EMBL" id="CXPG01000017">
    <property type="protein sequence ID" value="CTQ33090.1"/>
    <property type="molecule type" value="Genomic_DNA"/>
</dbReference>
<name>A0A0M6XPL8_9RHOB</name>
<sequence length="441" mass="46263">MATEEISPDAIALRDRIAKGALSVAQVAEAHIARIEAQDPEIGAFAWFDAAYLRRQADALDAHRRAGRAIGALHGVPVALKDVIDTARIPTENGSRIDAGRVPGQDAALVQNLKAAGALILGKTVTTELAFMDPAITCNPHDPARTPGGSSAGSAAAVAAGMTALAVGTQTNGSVIRPASFCGTTGFKPTFDAISTKGVLPQSPSLDTVGVFARSPREAALLCDVLFAQVRAGVPVPPPGLLKTVQAGAPVPPTLAVLQPPGWDRAETETKDAFAELTDSLGDQAFQLVLPALFDQAEEIRRRINLAEMARCYHRYASNDGLSEGLRAAMEEGNAILARDYIAALDWPGILNAALDEIFQRCDAILCPAAPGPAPLRDTTGDPVFNGLWTLCGTPAVTVPILQVVDLPLGVQLIGPRGGDARLLRTAQWLYDWVDTAGETE</sequence>
<dbReference type="InterPro" id="IPR023631">
    <property type="entry name" value="Amidase_dom"/>
</dbReference>
<keyword evidence="2" id="KW-0808">Transferase</keyword>
<proteinExistence type="predicted"/>
<dbReference type="PANTHER" id="PTHR11895">
    <property type="entry name" value="TRANSAMIDASE"/>
    <property type="match status" value="1"/>
</dbReference>
<protein>
    <submittedName>
        <fullName evidence="2">Glutamyl-tRNA(Gln) amidotransferase subunit A</fullName>
        <ecNumber evidence="2">6.3.5.-</ecNumber>
    </submittedName>
</protein>
<dbReference type="InterPro" id="IPR036928">
    <property type="entry name" value="AS_sf"/>
</dbReference>
<dbReference type="STRING" id="282197.SAMN04488517_11334"/>
<dbReference type="Pfam" id="PF01425">
    <property type="entry name" value="Amidase"/>
    <property type="match status" value="1"/>
</dbReference>
<feature type="domain" description="Amidase" evidence="1">
    <location>
        <begin position="27"/>
        <end position="424"/>
    </location>
</feature>
<dbReference type="OrthoDB" id="9777859at2"/>
<dbReference type="SUPFAM" id="SSF75304">
    <property type="entry name" value="Amidase signature (AS) enzymes"/>
    <property type="match status" value="1"/>
</dbReference>
<evidence type="ECO:0000313" key="3">
    <source>
        <dbReference type="Proteomes" id="UP000048908"/>
    </source>
</evidence>
<evidence type="ECO:0000259" key="1">
    <source>
        <dbReference type="Pfam" id="PF01425"/>
    </source>
</evidence>
<gene>
    <name evidence="2" type="primary">gatA_3</name>
    <name evidence="2" type="ORF">JAN5088_01867</name>
</gene>
<dbReference type="PANTHER" id="PTHR11895:SF151">
    <property type="entry name" value="GLUTAMYL-TRNA(GLN) AMIDOTRANSFERASE SUBUNIT A"/>
    <property type="match status" value="1"/>
</dbReference>
<dbReference type="Gene3D" id="3.90.1300.10">
    <property type="entry name" value="Amidase signature (AS) domain"/>
    <property type="match status" value="1"/>
</dbReference>
<keyword evidence="3" id="KW-1185">Reference proteome</keyword>
<dbReference type="GO" id="GO:0016874">
    <property type="term" value="F:ligase activity"/>
    <property type="evidence" value="ECO:0007669"/>
    <property type="project" value="UniProtKB-KW"/>
</dbReference>
<keyword evidence="2" id="KW-0436">Ligase</keyword>
<dbReference type="GO" id="GO:0016740">
    <property type="term" value="F:transferase activity"/>
    <property type="evidence" value="ECO:0007669"/>
    <property type="project" value="UniProtKB-KW"/>
</dbReference>
<organism evidence="2 3">
    <name type="scientific">Jannaschia rubra</name>
    <dbReference type="NCBI Taxonomy" id="282197"/>
    <lineage>
        <taxon>Bacteria</taxon>
        <taxon>Pseudomonadati</taxon>
        <taxon>Pseudomonadota</taxon>
        <taxon>Alphaproteobacteria</taxon>
        <taxon>Rhodobacterales</taxon>
        <taxon>Roseobacteraceae</taxon>
        <taxon>Jannaschia</taxon>
    </lineage>
</organism>
<dbReference type="AlphaFoldDB" id="A0A0M6XPL8"/>
<evidence type="ECO:0000313" key="2">
    <source>
        <dbReference type="EMBL" id="CTQ33090.1"/>
    </source>
</evidence>
<dbReference type="Proteomes" id="UP000048908">
    <property type="component" value="Unassembled WGS sequence"/>
</dbReference>
<dbReference type="InterPro" id="IPR000120">
    <property type="entry name" value="Amidase"/>
</dbReference>
<reference evidence="2 3" key="1">
    <citation type="submission" date="2015-07" db="EMBL/GenBank/DDBJ databases">
        <authorList>
            <person name="Noorani M."/>
        </authorList>
    </citation>
    <scope>NUCLEOTIDE SEQUENCE [LARGE SCALE GENOMIC DNA]</scope>
    <source>
        <strain evidence="2 3">CECT 5088</strain>
    </source>
</reference>